<feature type="transmembrane region" description="Helical" evidence="1">
    <location>
        <begin position="359"/>
        <end position="376"/>
    </location>
</feature>
<feature type="transmembrane region" description="Helical" evidence="1">
    <location>
        <begin position="488"/>
        <end position="508"/>
    </location>
</feature>
<feature type="transmembrane region" description="Helical" evidence="1">
    <location>
        <begin position="186"/>
        <end position="204"/>
    </location>
</feature>
<dbReference type="RefSeq" id="WP_072700982.1">
    <property type="nucleotide sequence ID" value="NZ_FRDH01000003.1"/>
</dbReference>
<evidence type="ECO:0000256" key="1">
    <source>
        <dbReference type="SAM" id="Phobius"/>
    </source>
</evidence>
<feature type="transmembrane region" description="Helical" evidence="1">
    <location>
        <begin position="562"/>
        <end position="582"/>
    </location>
</feature>
<proteinExistence type="predicted"/>
<evidence type="ECO:0008006" key="4">
    <source>
        <dbReference type="Google" id="ProtNLM"/>
    </source>
</evidence>
<dbReference type="EMBL" id="FRDH01000003">
    <property type="protein sequence ID" value="SHN51380.1"/>
    <property type="molecule type" value="Genomic_DNA"/>
</dbReference>
<feature type="transmembrane region" description="Helical" evidence="1">
    <location>
        <begin position="429"/>
        <end position="448"/>
    </location>
</feature>
<name>A0A1M7RYZ5_9FIRM</name>
<evidence type="ECO:0000313" key="2">
    <source>
        <dbReference type="EMBL" id="SHN51380.1"/>
    </source>
</evidence>
<protein>
    <recommendedName>
        <fullName evidence="4">6-pyruvoyl-tetrahydropterin synthase related domain membrane protein</fullName>
    </recommendedName>
</protein>
<reference evidence="2 3" key="1">
    <citation type="submission" date="2016-12" db="EMBL/GenBank/DDBJ databases">
        <authorList>
            <person name="Song W.-J."/>
            <person name="Kurnit D.M."/>
        </authorList>
    </citation>
    <scope>NUCLEOTIDE SEQUENCE [LARGE SCALE GENOMIC DNA]</scope>
    <source>
        <strain evidence="2 3">DSM 14810</strain>
    </source>
</reference>
<feature type="transmembrane region" description="Helical" evidence="1">
    <location>
        <begin position="735"/>
        <end position="758"/>
    </location>
</feature>
<feature type="transmembrane region" description="Helical" evidence="1">
    <location>
        <begin position="520"/>
        <end position="542"/>
    </location>
</feature>
<gene>
    <name evidence="2" type="ORF">SAMN02745247_00694</name>
</gene>
<evidence type="ECO:0000313" key="3">
    <source>
        <dbReference type="Proteomes" id="UP000184097"/>
    </source>
</evidence>
<feature type="transmembrane region" description="Helical" evidence="1">
    <location>
        <begin position="388"/>
        <end position="417"/>
    </location>
</feature>
<feature type="transmembrane region" description="Helical" evidence="1">
    <location>
        <begin position="306"/>
        <end position="323"/>
    </location>
</feature>
<keyword evidence="1" id="KW-1133">Transmembrane helix</keyword>
<keyword evidence="1" id="KW-0472">Membrane</keyword>
<sequence length="774" mass="87202">MKKFWENKKLLILVLVAVEVVLLIVNALRFNREESISYSSDDLLLARKNLETNTIEYESGFYADHSNVEGAYVVTKPTFLKKGIYSVTVDYSSNADDNWHTCYMVLDAVGDTSEDKTADLVCSDHTAMPGKFTSVSALSWVRYGTEFEVRMGPETDASGDNIYVLVNGVNITYMKGKTIANETTKLFLFFALIDVLVFLFLLKRKETVSFLKGKELTIGVMLFTLFFSSYPLFYRKLYFGDDIYYHLRRIAFTAEGLRSGQFPVHILPGWDNGYGYAAGVGYGDLLIYPSAILIILGFTLQMAYKFYIFLTNVLSVFISYFAFKKISGNERVGLFSSVLFTLIGFRLHSIYSGATVGEFGAFTFLPLVILGLWEIYSKKSKKAYITLAFGVTLTLSCHVLSTFILALVIPLFCILMIEKTLQKEILLPLLKALLAIVLLNLHFIVPLADYMLFQNMRGNTVNDILWNRGQELVHLFNLQKAAFLDTGGFVGLGVVSIAVLALAAGFVLTGRFKEKTGAYLRIFVLSILFVALSLNSTFYFFLNDKMPLMYKLLGNMQFPWHFLDVSCGMVVFWFAVTMGELLRYEDKSIKGYIAMASLVLLCVVQSEELLGDVIKEGNPITSFDSNYLRDPFYVEFSIKDINTGLTSMYQDMVLPEGTEATAVVTKKNGTTLYVQADNPTGEVVIAEAPLWGYRHYAVKAKGTKIACYMAEDKKLAVEIPAGYSGLFKIYFREPWFWRLAEFVSLVTLVYLLGLHTFVIKHILVSYKMAGFSDI</sequence>
<feature type="transmembrane region" description="Helical" evidence="1">
    <location>
        <begin position="274"/>
        <end position="299"/>
    </location>
</feature>
<keyword evidence="1" id="KW-0812">Transmembrane</keyword>
<dbReference type="Proteomes" id="UP000184097">
    <property type="component" value="Unassembled WGS sequence"/>
</dbReference>
<dbReference type="AlphaFoldDB" id="A0A1M7RYZ5"/>
<organism evidence="2 3">
    <name type="scientific">Butyrivibrio hungatei DSM 14810</name>
    <dbReference type="NCBI Taxonomy" id="1121132"/>
    <lineage>
        <taxon>Bacteria</taxon>
        <taxon>Bacillati</taxon>
        <taxon>Bacillota</taxon>
        <taxon>Clostridia</taxon>
        <taxon>Lachnospirales</taxon>
        <taxon>Lachnospiraceae</taxon>
        <taxon>Butyrivibrio</taxon>
    </lineage>
</organism>
<accession>A0A1M7RYZ5</accession>
<feature type="transmembrane region" description="Helical" evidence="1">
    <location>
        <begin position="216"/>
        <end position="234"/>
    </location>
</feature>